<dbReference type="InterPro" id="IPR011623">
    <property type="entry name" value="7TMR_DISM_rcpt_extracell_dom1"/>
</dbReference>
<dbReference type="OrthoDB" id="5289013at2"/>
<keyword evidence="4" id="KW-0472">Membrane</keyword>
<dbReference type="SMART" id="SM00267">
    <property type="entry name" value="GGDEF"/>
    <property type="match status" value="1"/>
</dbReference>
<dbReference type="EMBL" id="MSCW01000006">
    <property type="protein sequence ID" value="ONF43884.1"/>
    <property type="molecule type" value="Genomic_DNA"/>
</dbReference>
<dbReference type="Gene3D" id="2.60.40.2380">
    <property type="match status" value="1"/>
</dbReference>
<dbReference type="PANTHER" id="PTHR45138:SF9">
    <property type="entry name" value="DIGUANYLATE CYCLASE DGCM-RELATED"/>
    <property type="match status" value="1"/>
</dbReference>
<dbReference type="Pfam" id="PF07696">
    <property type="entry name" value="7TMR-DISMED2"/>
    <property type="match status" value="1"/>
</dbReference>
<gene>
    <name evidence="7" type="ORF">BTO32_09555</name>
</gene>
<dbReference type="NCBIfam" id="TIGR00254">
    <property type="entry name" value="GGDEF"/>
    <property type="match status" value="1"/>
</dbReference>
<dbReference type="EC" id="2.7.7.65" evidence="2"/>
<feature type="transmembrane region" description="Helical" evidence="4">
    <location>
        <begin position="181"/>
        <end position="201"/>
    </location>
</feature>
<proteinExistence type="predicted"/>
<evidence type="ECO:0000256" key="2">
    <source>
        <dbReference type="ARBA" id="ARBA00012528"/>
    </source>
</evidence>
<name>A0A1V2DT30_9GAMM</name>
<feature type="transmembrane region" description="Helical" evidence="4">
    <location>
        <begin position="299"/>
        <end position="318"/>
    </location>
</feature>
<feature type="transmembrane region" description="Helical" evidence="4">
    <location>
        <begin position="240"/>
        <end position="261"/>
    </location>
</feature>
<dbReference type="InterPro" id="IPR043128">
    <property type="entry name" value="Rev_trsase/Diguanyl_cyclase"/>
</dbReference>
<dbReference type="STRING" id="135739.BTO32_09555"/>
<keyword evidence="8" id="KW-1185">Reference proteome</keyword>
<dbReference type="InterPro" id="IPR000160">
    <property type="entry name" value="GGDEF_dom"/>
</dbReference>
<comment type="catalytic activity">
    <reaction evidence="3">
        <text>2 GTP = 3',3'-c-di-GMP + 2 diphosphate</text>
        <dbReference type="Rhea" id="RHEA:24898"/>
        <dbReference type="ChEBI" id="CHEBI:33019"/>
        <dbReference type="ChEBI" id="CHEBI:37565"/>
        <dbReference type="ChEBI" id="CHEBI:58805"/>
        <dbReference type="EC" id="2.7.7.65"/>
    </reaction>
</comment>
<feature type="transmembrane region" description="Helical" evidence="4">
    <location>
        <begin position="327"/>
        <end position="346"/>
    </location>
</feature>
<comment type="caution">
    <text evidence="7">The sequence shown here is derived from an EMBL/GenBank/DDBJ whole genome shotgun (WGS) entry which is preliminary data.</text>
</comment>
<dbReference type="PROSITE" id="PS50887">
    <property type="entry name" value="GGDEF"/>
    <property type="match status" value="1"/>
</dbReference>
<evidence type="ECO:0000313" key="8">
    <source>
        <dbReference type="Proteomes" id="UP000189339"/>
    </source>
</evidence>
<keyword evidence="5" id="KW-0732">Signal</keyword>
<dbReference type="Pfam" id="PF00990">
    <property type="entry name" value="GGDEF"/>
    <property type="match status" value="1"/>
</dbReference>
<keyword evidence="4" id="KW-0812">Transmembrane</keyword>
<feature type="transmembrane region" description="Helical" evidence="4">
    <location>
        <begin position="352"/>
        <end position="377"/>
    </location>
</feature>
<feature type="transmembrane region" description="Helical" evidence="4">
    <location>
        <begin position="208"/>
        <end position="228"/>
    </location>
</feature>
<dbReference type="PANTHER" id="PTHR45138">
    <property type="entry name" value="REGULATORY COMPONENTS OF SENSORY TRANSDUCTION SYSTEM"/>
    <property type="match status" value="1"/>
</dbReference>
<evidence type="ECO:0000256" key="3">
    <source>
        <dbReference type="ARBA" id="ARBA00034247"/>
    </source>
</evidence>
<comment type="cofactor">
    <cofactor evidence="1">
        <name>Mg(2+)</name>
        <dbReference type="ChEBI" id="CHEBI:18420"/>
    </cofactor>
</comment>
<evidence type="ECO:0000313" key="7">
    <source>
        <dbReference type="EMBL" id="ONF43884.1"/>
    </source>
</evidence>
<sequence>MTRLLSLIALLLLSCGGQAAPTVVLDSPVVNLTDFAMATFVDETETLAFETVRNQAFTPSSNRVSLGTQAKTTWSRIELVNRSGQDLELFLHHPYAYHNRQVAFFLEDGDTLVDRKILDLDHASDSPLMYRGSAVYPFRLEAGQSRTLYVRSVSYSHQWFTLLLLDEDHSKRALIGSHVDIALLIGVLLALIVYNFLLYLASSKKENIFYAFYLISGAVWIALSYGLLAHVFNVYGAGVFRLHLSLITMPIFLILFMMAIFETRRAYPTEHRCLQFMLLILLADLVYGLFDIYAALKPASSLAALMMVVTMSVSVSLYRKGNPLAKYFLIGHAFFLLFNGLAVLFYKGIIGFTYLASHGVGIGITLEALMLAFIIAYRIRILEDIKASQADLKVQALTDPLTKLYNRRHFFTEANNLADMARQQKTPLSALIMDIDHFKAVNDNHGHAVGDRVLVELARVLRNGSRSSDLIARFGGEEFVILLPNCKQDEAAIVAEKIRHAVAGRGVDLGGGRRLHFTISLGVAELDPGVEESVDAMLNRADQALYQAKRAGRNQVCVYSRNGDTGHYSGQQV</sequence>
<evidence type="ECO:0000256" key="1">
    <source>
        <dbReference type="ARBA" id="ARBA00001946"/>
    </source>
</evidence>
<reference evidence="7 8" key="1">
    <citation type="submission" date="2016-12" db="EMBL/GenBank/DDBJ databases">
        <title>Marinobacter lutaoensis whole genome sequencing.</title>
        <authorList>
            <person name="Verma A."/>
            <person name="Krishnamurthi S."/>
        </authorList>
    </citation>
    <scope>NUCLEOTIDE SEQUENCE [LARGE SCALE GENOMIC DNA]</scope>
    <source>
        <strain evidence="7 8">T5054</strain>
    </source>
</reference>
<dbReference type="CDD" id="cd01949">
    <property type="entry name" value="GGDEF"/>
    <property type="match status" value="1"/>
</dbReference>
<dbReference type="InterPro" id="IPR050469">
    <property type="entry name" value="Diguanylate_Cyclase"/>
</dbReference>
<dbReference type="Gene3D" id="3.30.70.270">
    <property type="match status" value="1"/>
</dbReference>
<dbReference type="GO" id="GO:0005886">
    <property type="term" value="C:plasma membrane"/>
    <property type="evidence" value="ECO:0007669"/>
    <property type="project" value="TreeGrafter"/>
</dbReference>
<keyword evidence="4" id="KW-1133">Transmembrane helix</keyword>
<dbReference type="Proteomes" id="UP000189339">
    <property type="component" value="Unassembled WGS sequence"/>
</dbReference>
<organism evidence="7 8">
    <name type="scientific">Marinobacter lutaoensis</name>
    <dbReference type="NCBI Taxonomy" id="135739"/>
    <lineage>
        <taxon>Bacteria</taxon>
        <taxon>Pseudomonadati</taxon>
        <taxon>Pseudomonadota</taxon>
        <taxon>Gammaproteobacteria</taxon>
        <taxon>Pseudomonadales</taxon>
        <taxon>Marinobacteraceae</taxon>
        <taxon>Marinobacter</taxon>
    </lineage>
</organism>
<feature type="chain" id="PRO_5013387593" description="diguanylate cyclase" evidence="5">
    <location>
        <begin position="20"/>
        <end position="573"/>
    </location>
</feature>
<dbReference type="AlphaFoldDB" id="A0A1V2DT30"/>
<dbReference type="InterPro" id="IPR029787">
    <property type="entry name" value="Nucleotide_cyclase"/>
</dbReference>
<dbReference type="PROSITE" id="PS51257">
    <property type="entry name" value="PROKAR_LIPOPROTEIN"/>
    <property type="match status" value="1"/>
</dbReference>
<dbReference type="InterPro" id="IPR011622">
    <property type="entry name" value="7TMR_DISM_rcpt_extracell_dom2"/>
</dbReference>
<dbReference type="FunFam" id="3.30.70.270:FF:000001">
    <property type="entry name" value="Diguanylate cyclase domain protein"/>
    <property type="match status" value="1"/>
</dbReference>
<dbReference type="GO" id="GO:0043709">
    <property type="term" value="P:cell adhesion involved in single-species biofilm formation"/>
    <property type="evidence" value="ECO:0007669"/>
    <property type="project" value="TreeGrafter"/>
</dbReference>
<accession>A0A1V2DT30</accession>
<dbReference type="GO" id="GO:1902201">
    <property type="term" value="P:negative regulation of bacterial-type flagellum-dependent cell motility"/>
    <property type="evidence" value="ECO:0007669"/>
    <property type="project" value="TreeGrafter"/>
</dbReference>
<evidence type="ECO:0000256" key="5">
    <source>
        <dbReference type="SAM" id="SignalP"/>
    </source>
</evidence>
<evidence type="ECO:0000259" key="6">
    <source>
        <dbReference type="PROSITE" id="PS50887"/>
    </source>
</evidence>
<dbReference type="SUPFAM" id="SSF55073">
    <property type="entry name" value="Nucleotide cyclase"/>
    <property type="match status" value="1"/>
</dbReference>
<evidence type="ECO:0000256" key="4">
    <source>
        <dbReference type="SAM" id="Phobius"/>
    </source>
</evidence>
<dbReference type="Pfam" id="PF07695">
    <property type="entry name" value="7TMR-DISM_7TM"/>
    <property type="match status" value="1"/>
</dbReference>
<feature type="transmembrane region" description="Helical" evidence="4">
    <location>
        <begin position="273"/>
        <end position="293"/>
    </location>
</feature>
<dbReference type="GO" id="GO:0052621">
    <property type="term" value="F:diguanylate cyclase activity"/>
    <property type="evidence" value="ECO:0007669"/>
    <property type="project" value="UniProtKB-EC"/>
</dbReference>
<protein>
    <recommendedName>
        <fullName evidence="2">diguanylate cyclase</fullName>
        <ecNumber evidence="2">2.7.7.65</ecNumber>
    </recommendedName>
</protein>
<dbReference type="RefSeq" id="WP_076724404.1">
    <property type="nucleotide sequence ID" value="NZ_MSCW01000006.1"/>
</dbReference>
<feature type="signal peptide" evidence="5">
    <location>
        <begin position="1"/>
        <end position="19"/>
    </location>
</feature>
<feature type="domain" description="GGDEF" evidence="6">
    <location>
        <begin position="426"/>
        <end position="561"/>
    </location>
</feature>